<feature type="signal peptide" evidence="3">
    <location>
        <begin position="1"/>
        <end position="28"/>
    </location>
</feature>
<organism evidence="4 5">
    <name type="scientific">Streptomyces purpureus</name>
    <dbReference type="NCBI Taxonomy" id="1951"/>
    <lineage>
        <taxon>Bacteria</taxon>
        <taxon>Bacillati</taxon>
        <taxon>Actinomycetota</taxon>
        <taxon>Actinomycetes</taxon>
        <taxon>Kitasatosporales</taxon>
        <taxon>Streptomycetaceae</taxon>
        <taxon>Streptomyces</taxon>
    </lineage>
</organism>
<dbReference type="EMBL" id="BMQQ01000001">
    <property type="protein sequence ID" value="GGT14769.1"/>
    <property type="molecule type" value="Genomic_DNA"/>
</dbReference>
<keyword evidence="5" id="KW-1185">Reference proteome</keyword>
<evidence type="ECO:0000256" key="2">
    <source>
        <dbReference type="SAM" id="Phobius"/>
    </source>
</evidence>
<accession>A0A918GWN3</accession>
<dbReference type="RefSeq" id="WP_189199522.1">
    <property type="nucleotide sequence ID" value="NZ_BMQQ01000001.1"/>
</dbReference>
<protein>
    <submittedName>
        <fullName evidence="4">Uncharacterized protein</fullName>
    </submittedName>
</protein>
<comment type="caution">
    <text evidence="4">The sequence shown here is derived from an EMBL/GenBank/DDBJ whole genome shotgun (WGS) entry which is preliminary data.</text>
</comment>
<keyword evidence="2" id="KW-1133">Transmembrane helix</keyword>
<proteinExistence type="predicted"/>
<feature type="transmembrane region" description="Helical" evidence="2">
    <location>
        <begin position="157"/>
        <end position="175"/>
    </location>
</feature>
<name>A0A918GWN3_9ACTN</name>
<sequence>MHATRSAAAATVLAATVLTAFGTATAHAHGGTLAVDITGHERGHVTALVTWENDKDSVDERVAATVNAVSPDGTRTAGPWVLVPDPSDAKRFTTAEVLPPGRWKVSVEVGHPALGRDEADITVAAAPARPAPERPAPVAPPPAEPTADAGPGPFRTAPVATGILLAGCAAAFLAVRHRRRSRG</sequence>
<keyword evidence="2" id="KW-0472">Membrane</keyword>
<feature type="compositionally biased region" description="Pro residues" evidence="1">
    <location>
        <begin position="129"/>
        <end position="144"/>
    </location>
</feature>
<evidence type="ECO:0000256" key="1">
    <source>
        <dbReference type="SAM" id="MobiDB-lite"/>
    </source>
</evidence>
<evidence type="ECO:0000256" key="3">
    <source>
        <dbReference type="SAM" id="SignalP"/>
    </source>
</evidence>
<dbReference type="Proteomes" id="UP000619486">
    <property type="component" value="Unassembled WGS sequence"/>
</dbReference>
<evidence type="ECO:0000313" key="5">
    <source>
        <dbReference type="Proteomes" id="UP000619486"/>
    </source>
</evidence>
<feature type="chain" id="PRO_5037482761" evidence="3">
    <location>
        <begin position="29"/>
        <end position="183"/>
    </location>
</feature>
<dbReference type="AlphaFoldDB" id="A0A918GWN3"/>
<reference evidence="4" key="1">
    <citation type="journal article" date="2014" name="Int. J. Syst. Evol. Microbiol.">
        <title>Complete genome sequence of Corynebacterium casei LMG S-19264T (=DSM 44701T), isolated from a smear-ripened cheese.</title>
        <authorList>
            <consortium name="US DOE Joint Genome Institute (JGI-PGF)"/>
            <person name="Walter F."/>
            <person name="Albersmeier A."/>
            <person name="Kalinowski J."/>
            <person name="Ruckert C."/>
        </authorList>
    </citation>
    <scope>NUCLEOTIDE SEQUENCE</scope>
    <source>
        <strain evidence="4">JCM 3172</strain>
    </source>
</reference>
<evidence type="ECO:0000313" key="4">
    <source>
        <dbReference type="EMBL" id="GGT14769.1"/>
    </source>
</evidence>
<feature type="region of interest" description="Disordered" evidence="1">
    <location>
        <begin position="128"/>
        <end position="154"/>
    </location>
</feature>
<keyword evidence="3" id="KW-0732">Signal</keyword>
<keyword evidence="2" id="KW-0812">Transmembrane</keyword>
<reference evidence="4" key="2">
    <citation type="submission" date="2020-09" db="EMBL/GenBank/DDBJ databases">
        <authorList>
            <person name="Sun Q."/>
            <person name="Ohkuma M."/>
        </authorList>
    </citation>
    <scope>NUCLEOTIDE SEQUENCE</scope>
    <source>
        <strain evidence="4">JCM 3172</strain>
    </source>
</reference>
<gene>
    <name evidence="4" type="ORF">GCM10014713_04400</name>
</gene>